<keyword evidence="2" id="KW-1185">Reference proteome</keyword>
<name>A0ACA9R2R4_9GLOM</name>
<proteinExistence type="predicted"/>
<sequence length="53" mass="6615">HLLTQQEALNRPTHHNIYRQVTNRNLEDYRSKMEHQMHTKYNIQEHNYKINDL</sequence>
<accession>A0ACA9R2R4</accession>
<evidence type="ECO:0000313" key="2">
    <source>
        <dbReference type="Proteomes" id="UP000789702"/>
    </source>
</evidence>
<gene>
    <name evidence="1" type="ORF">DHETER_LOCUS16014</name>
</gene>
<dbReference type="Proteomes" id="UP000789702">
    <property type="component" value="Unassembled WGS sequence"/>
</dbReference>
<evidence type="ECO:0000313" key="1">
    <source>
        <dbReference type="EMBL" id="CAG8774139.1"/>
    </source>
</evidence>
<reference evidence="1" key="1">
    <citation type="submission" date="2021-06" db="EMBL/GenBank/DDBJ databases">
        <authorList>
            <person name="Kallberg Y."/>
            <person name="Tangrot J."/>
            <person name="Rosling A."/>
        </authorList>
    </citation>
    <scope>NUCLEOTIDE SEQUENCE</scope>
    <source>
        <strain evidence="1">IL203A</strain>
    </source>
</reference>
<feature type="non-terminal residue" evidence="1">
    <location>
        <position position="53"/>
    </location>
</feature>
<protein>
    <submittedName>
        <fullName evidence="1">15869_t:CDS:1</fullName>
    </submittedName>
</protein>
<feature type="non-terminal residue" evidence="1">
    <location>
        <position position="1"/>
    </location>
</feature>
<dbReference type="EMBL" id="CAJVPU010058723">
    <property type="protein sequence ID" value="CAG8774139.1"/>
    <property type="molecule type" value="Genomic_DNA"/>
</dbReference>
<organism evidence="1 2">
    <name type="scientific">Dentiscutata heterogama</name>
    <dbReference type="NCBI Taxonomy" id="1316150"/>
    <lineage>
        <taxon>Eukaryota</taxon>
        <taxon>Fungi</taxon>
        <taxon>Fungi incertae sedis</taxon>
        <taxon>Mucoromycota</taxon>
        <taxon>Glomeromycotina</taxon>
        <taxon>Glomeromycetes</taxon>
        <taxon>Diversisporales</taxon>
        <taxon>Gigasporaceae</taxon>
        <taxon>Dentiscutata</taxon>
    </lineage>
</organism>
<comment type="caution">
    <text evidence="1">The sequence shown here is derived from an EMBL/GenBank/DDBJ whole genome shotgun (WGS) entry which is preliminary data.</text>
</comment>